<evidence type="ECO:0000313" key="1">
    <source>
        <dbReference type="EMBL" id="KTB36091.1"/>
    </source>
</evidence>
<organism evidence="1 2">
    <name type="scientific">Moniliophthora roreri</name>
    <name type="common">Frosty pod rot fungus</name>
    <name type="synonym">Monilia roreri</name>
    <dbReference type="NCBI Taxonomy" id="221103"/>
    <lineage>
        <taxon>Eukaryota</taxon>
        <taxon>Fungi</taxon>
        <taxon>Dikarya</taxon>
        <taxon>Basidiomycota</taxon>
        <taxon>Agaricomycotina</taxon>
        <taxon>Agaricomycetes</taxon>
        <taxon>Agaricomycetidae</taxon>
        <taxon>Agaricales</taxon>
        <taxon>Marasmiineae</taxon>
        <taxon>Marasmiaceae</taxon>
        <taxon>Moniliophthora</taxon>
    </lineage>
</organism>
<dbReference type="Proteomes" id="UP000054988">
    <property type="component" value="Unassembled WGS sequence"/>
</dbReference>
<protein>
    <submittedName>
        <fullName evidence="1">Uncharacterized protein</fullName>
    </submittedName>
</protein>
<reference evidence="1 2" key="1">
    <citation type="submission" date="2015-12" db="EMBL/GenBank/DDBJ databases">
        <title>Draft genome sequence of Moniliophthora roreri, the causal agent of frosty pod rot of cacao.</title>
        <authorList>
            <person name="Aime M.C."/>
            <person name="Diaz-Valderrama J.R."/>
            <person name="Kijpornyongpan T."/>
            <person name="Phillips-Mora W."/>
        </authorList>
    </citation>
    <scope>NUCLEOTIDE SEQUENCE [LARGE SCALE GENOMIC DNA]</scope>
    <source>
        <strain evidence="1 2">MCA 2952</strain>
    </source>
</reference>
<accession>A0A0W0FIC9</accession>
<gene>
    <name evidence="1" type="ORF">WG66_11335</name>
</gene>
<evidence type="ECO:0000313" key="2">
    <source>
        <dbReference type="Proteomes" id="UP000054988"/>
    </source>
</evidence>
<comment type="caution">
    <text evidence="1">The sequence shown here is derived from an EMBL/GenBank/DDBJ whole genome shotgun (WGS) entry which is preliminary data.</text>
</comment>
<sequence length="34" mass="3768">MGPFARLNSKVAKLMVHVYSTACIATQLNLTHDH</sequence>
<dbReference type="EMBL" id="LATX01001927">
    <property type="protein sequence ID" value="KTB36091.1"/>
    <property type="molecule type" value="Genomic_DNA"/>
</dbReference>
<name>A0A0W0FIC9_MONRR</name>
<proteinExistence type="predicted"/>
<dbReference type="AlphaFoldDB" id="A0A0W0FIC9"/>